<name>A0A1Q8S454_9PEZI</name>
<dbReference type="GO" id="GO:0050660">
    <property type="term" value="F:flavin adenine dinucleotide binding"/>
    <property type="evidence" value="ECO:0007669"/>
    <property type="project" value="InterPro"/>
</dbReference>
<evidence type="ECO:0000313" key="8">
    <source>
        <dbReference type="Proteomes" id="UP000186583"/>
    </source>
</evidence>
<dbReference type="Gene3D" id="3.50.50.60">
    <property type="entry name" value="FAD/NAD(P)-binding domain"/>
    <property type="match status" value="1"/>
</dbReference>
<sequence>MAKPSVLIVGGGVFGTSTAYHLSLRGYEYVTVLDRFDAPSKDSAVTDLNKVVRADYPNPLYAKLGREAMQEWKSTASIFAGMYRNSGWIMAGKKLSRDWLNSASETAAQEGRDNVRFIAAGEMKTKWPALTGDFPSWTNLWGPDAGWVRYSDSPHRLRSLDELTCHFQVPSGQALLKMANAARGQGAKYICGEAGHVKKLLYNSKGTYNGAVSADGTAYQADIVILASGANTAALVESRQEVVAQTSVICVMRLEPHEIHKYKDIPIIDEFEQGIIFPPGENGFIKICSCRFLTNYYNGNIPGASILCSLGDHPGDGCPKEIEEEMRNFVREIIPDLADRPFISSKLYTRDGMAPDLNFRICPYPNTQNLYVATVGSNHGFKFLPIIGKYIADMIEGKLEKEWQDLWACKFGHVPNGSLNPHPWPVRDLSDLSGWEGRNAPGDDKLPWTWD</sequence>
<keyword evidence="8" id="KW-1185">Reference proteome</keyword>
<comment type="similarity">
    <text evidence="2">Belongs to the MSOX/MTOX family.</text>
</comment>
<organism evidence="7 8">
    <name type="scientific">Colletotrichum chlorophyti</name>
    <dbReference type="NCBI Taxonomy" id="708187"/>
    <lineage>
        <taxon>Eukaryota</taxon>
        <taxon>Fungi</taxon>
        <taxon>Dikarya</taxon>
        <taxon>Ascomycota</taxon>
        <taxon>Pezizomycotina</taxon>
        <taxon>Sordariomycetes</taxon>
        <taxon>Hypocreomycetidae</taxon>
        <taxon>Glomerellales</taxon>
        <taxon>Glomerellaceae</taxon>
        <taxon>Colletotrichum</taxon>
    </lineage>
</organism>
<dbReference type="PANTHER" id="PTHR10961">
    <property type="entry name" value="PEROXISOMAL SARCOSINE OXIDASE"/>
    <property type="match status" value="1"/>
</dbReference>
<dbReference type="Gene3D" id="3.30.9.10">
    <property type="entry name" value="D-Amino Acid Oxidase, subunit A, domain 2"/>
    <property type="match status" value="1"/>
</dbReference>
<keyword evidence="3" id="KW-0285">Flavoprotein</keyword>
<evidence type="ECO:0000256" key="1">
    <source>
        <dbReference type="ARBA" id="ARBA00001974"/>
    </source>
</evidence>
<evidence type="ECO:0000256" key="3">
    <source>
        <dbReference type="ARBA" id="ARBA00022630"/>
    </source>
</evidence>
<evidence type="ECO:0000256" key="4">
    <source>
        <dbReference type="ARBA" id="ARBA00022827"/>
    </source>
</evidence>
<dbReference type="STRING" id="708187.A0A1Q8S454"/>
<dbReference type="GO" id="GO:0051698">
    <property type="term" value="F:saccharopine oxidase activity"/>
    <property type="evidence" value="ECO:0007669"/>
    <property type="project" value="TreeGrafter"/>
</dbReference>
<proteinExistence type="inferred from homology"/>
<keyword evidence="4" id="KW-0274">FAD</keyword>
<evidence type="ECO:0000256" key="2">
    <source>
        <dbReference type="ARBA" id="ARBA00010989"/>
    </source>
</evidence>
<comment type="cofactor">
    <cofactor evidence="1">
        <name>FAD</name>
        <dbReference type="ChEBI" id="CHEBI:57692"/>
    </cofactor>
</comment>
<evidence type="ECO:0000259" key="6">
    <source>
        <dbReference type="Pfam" id="PF01266"/>
    </source>
</evidence>
<reference evidence="7 8" key="1">
    <citation type="submission" date="2016-11" db="EMBL/GenBank/DDBJ databases">
        <title>Draft Genome Assembly of Colletotrichum chlorophyti a pathogen of herbaceous plants.</title>
        <authorList>
            <person name="Gan P."/>
            <person name="Narusaka M."/>
            <person name="Tsushima A."/>
            <person name="Narusaka Y."/>
            <person name="Takano Y."/>
            <person name="Shirasu K."/>
        </authorList>
    </citation>
    <scope>NUCLEOTIDE SEQUENCE [LARGE SCALE GENOMIC DNA]</scope>
    <source>
        <strain evidence="7 8">NTL11</strain>
    </source>
</reference>
<dbReference type="InterPro" id="IPR045170">
    <property type="entry name" value="MTOX"/>
</dbReference>
<dbReference type="Pfam" id="PF01266">
    <property type="entry name" value="DAO"/>
    <property type="match status" value="2"/>
</dbReference>
<gene>
    <name evidence="7" type="ORF">CCHL11_03221</name>
</gene>
<evidence type="ECO:0000256" key="5">
    <source>
        <dbReference type="ARBA" id="ARBA00023002"/>
    </source>
</evidence>
<keyword evidence="5" id="KW-0560">Oxidoreductase</keyword>
<dbReference type="InterPro" id="IPR036188">
    <property type="entry name" value="FAD/NAD-bd_sf"/>
</dbReference>
<feature type="domain" description="FAD dependent oxidoreductase" evidence="6">
    <location>
        <begin position="170"/>
        <end position="394"/>
    </location>
</feature>
<dbReference type="Proteomes" id="UP000186583">
    <property type="component" value="Unassembled WGS sequence"/>
</dbReference>
<dbReference type="AlphaFoldDB" id="A0A1Q8S454"/>
<evidence type="ECO:0000313" key="7">
    <source>
        <dbReference type="EMBL" id="OLN96187.1"/>
    </source>
</evidence>
<accession>A0A1Q8S454</accession>
<feature type="domain" description="FAD dependent oxidoreductase" evidence="6">
    <location>
        <begin position="6"/>
        <end position="149"/>
    </location>
</feature>
<protein>
    <submittedName>
        <fullName evidence="7">L-saccharopine oxidase 1</fullName>
    </submittedName>
</protein>
<dbReference type="PANTHER" id="PTHR10961:SF26">
    <property type="entry name" value="L-SACCHAROPINE OXIDASE"/>
    <property type="match status" value="1"/>
</dbReference>
<comment type="caution">
    <text evidence="7">The sequence shown here is derived from an EMBL/GenBank/DDBJ whole genome shotgun (WGS) entry which is preliminary data.</text>
</comment>
<dbReference type="EMBL" id="MPGH01000022">
    <property type="protein sequence ID" value="OLN96187.1"/>
    <property type="molecule type" value="Genomic_DNA"/>
</dbReference>
<dbReference type="InterPro" id="IPR006076">
    <property type="entry name" value="FAD-dep_OxRdtase"/>
</dbReference>
<dbReference type="GO" id="GO:0008115">
    <property type="term" value="F:sarcosine oxidase activity"/>
    <property type="evidence" value="ECO:0007669"/>
    <property type="project" value="TreeGrafter"/>
</dbReference>
<dbReference type="OrthoDB" id="2219495at2759"/>
<dbReference type="SUPFAM" id="SSF51905">
    <property type="entry name" value="FAD/NAD(P)-binding domain"/>
    <property type="match status" value="1"/>
</dbReference>